<sequence>MTKRSTDSGTRAKSATIHEIAKAAGVSIASVSRALNGKPGISEALREHILQISRDIHYQPSAAARALISGKNVVVGISLGRQDIELRPYYTLIYQHLTLALHRQGMVPVFFHHDETESLAHRAGSAILLCSAPDDERPAWLTRYGVPYVRIGERQEGSFSVAPDDQHGIYLAARHLIETGRRKIAYMGDDLEWPHNQHRLKGYLQALEEAGLPDHRISVPFNYDPGLTAYRHLGRLLRQGPPDFDGIVCDKDELALGCLAALEDHGIQVPDQVAVTGFDDLPTLAAQLTTVRQDIAQIASEAVVLLGEAVAGDPPRHVALPVSLIRRRTS</sequence>
<reference evidence="6" key="1">
    <citation type="journal article" date="2019" name="Int. J. Syst. Evol. Microbiol.">
        <title>The Global Catalogue of Microorganisms (GCM) 10K type strain sequencing project: providing services to taxonomists for standard genome sequencing and annotation.</title>
        <authorList>
            <consortium name="The Broad Institute Genomics Platform"/>
            <consortium name="The Broad Institute Genome Sequencing Center for Infectious Disease"/>
            <person name="Wu L."/>
            <person name="Ma J."/>
        </authorList>
    </citation>
    <scope>NUCLEOTIDE SEQUENCE [LARGE SCALE GENOMIC DNA]</scope>
    <source>
        <strain evidence="6">CECT 7698</strain>
    </source>
</reference>
<dbReference type="InterPro" id="IPR046335">
    <property type="entry name" value="LacI/GalR-like_sensor"/>
</dbReference>
<evidence type="ECO:0000256" key="1">
    <source>
        <dbReference type="ARBA" id="ARBA00023015"/>
    </source>
</evidence>
<feature type="domain" description="HTH lacI-type" evidence="4">
    <location>
        <begin position="15"/>
        <end position="69"/>
    </location>
</feature>
<dbReference type="SUPFAM" id="SSF53822">
    <property type="entry name" value="Periplasmic binding protein-like I"/>
    <property type="match status" value="1"/>
</dbReference>
<evidence type="ECO:0000259" key="4">
    <source>
        <dbReference type="PROSITE" id="PS50932"/>
    </source>
</evidence>
<evidence type="ECO:0000256" key="3">
    <source>
        <dbReference type="ARBA" id="ARBA00023163"/>
    </source>
</evidence>
<dbReference type="EMBL" id="JBHRUG010000002">
    <property type="protein sequence ID" value="MFC3282236.1"/>
    <property type="molecule type" value="Genomic_DNA"/>
</dbReference>
<dbReference type="InterPro" id="IPR028082">
    <property type="entry name" value="Peripla_BP_I"/>
</dbReference>
<evidence type="ECO:0000256" key="2">
    <source>
        <dbReference type="ARBA" id="ARBA00023125"/>
    </source>
</evidence>
<dbReference type="SUPFAM" id="SSF47413">
    <property type="entry name" value="lambda repressor-like DNA-binding domains"/>
    <property type="match status" value="1"/>
</dbReference>
<dbReference type="CDD" id="cd06267">
    <property type="entry name" value="PBP1_LacI_sugar_binding-like"/>
    <property type="match status" value="1"/>
</dbReference>
<dbReference type="SMART" id="SM00354">
    <property type="entry name" value="HTH_LACI"/>
    <property type="match status" value="1"/>
</dbReference>
<dbReference type="PANTHER" id="PTHR30146:SF120">
    <property type="entry name" value="ALANINE RACEMASE"/>
    <property type="match status" value="1"/>
</dbReference>
<name>A0ABV7LJ63_9GAMM</name>
<dbReference type="Pfam" id="PF00356">
    <property type="entry name" value="LacI"/>
    <property type="match status" value="1"/>
</dbReference>
<dbReference type="PROSITE" id="PS50932">
    <property type="entry name" value="HTH_LACI_2"/>
    <property type="match status" value="1"/>
</dbReference>
<dbReference type="RefSeq" id="WP_386770790.1">
    <property type="nucleotide sequence ID" value="NZ_JBHRUG010000002.1"/>
</dbReference>
<organism evidence="5 6">
    <name type="scientific">Litchfieldella rifensis</name>
    <dbReference type="NCBI Taxonomy" id="762643"/>
    <lineage>
        <taxon>Bacteria</taxon>
        <taxon>Pseudomonadati</taxon>
        <taxon>Pseudomonadota</taxon>
        <taxon>Gammaproteobacteria</taxon>
        <taxon>Oceanospirillales</taxon>
        <taxon>Halomonadaceae</taxon>
        <taxon>Litchfieldella</taxon>
    </lineage>
</organism>
<dbReference type="GO" id="GO:0003677">
    <property type="term" value="F:DNA binding"/>
    <property type="evidence" value="ECO:0007669"/>
    <property type="project" value="UniProtKB-KW"/>
</dbReference>
<dbReference type="CDD" id="cd01392">
    <property type="entry name" value="HTH_LacI"/>
    <property type="match status" value="1"/>
</dbReference>
<dbReference type="Gene3D" id="3.40.50.2300">
    <property type="match status" value="2"/>
</dbReference>
<comment type="caution">
    <text evidence="5">The sequence shown here is derived from an EMBL/GenBank/DDBJ whole genome shotgun (WGS) entry which is preliminary data.</text>
</comment>
<accession>A0ABV7LJ63</accession>
<proteinExistence type="predicted"/>
<dbReference type="Proteomes" id="UP001595579">
    <property type="component" value="Unassembled WGS sequence"/>
</dbReference>
<protein>
    <submittedName>
        <fullName evidence="5">LacI family DNA-binding transcriptional regulator</fullName>
    </submittedName>
</protein>
<keyword evidence="6" id="KW-1185">Reference proteome</keyword>
<dbReference type="PROSITE" id="PS00356">
    <property type="entry name" value="HTH_LACI_1"/>
    <property type="match status" value="1"/>
</dbReference>
<dbReference type="InterPro" id="IPR010982">
    <property type="entry name" value="Lambda_DNA-bd_dom_sf"/>
</dbReference>
<evidence type="ECO:0000313" key="6">
    <source>
        <dbReference type="Proteomes" id="UP001595579"/>
    </source>
</evidence>
<evidence type="ECO:0000313" key="5">
    <source>
        <dbReference type="EMBL" id="MFC3282236.1"/>
    </source>
</evidence>
<dbReference type="Gene3D" id="1.10.260.40">
    <property type="entry name" value="lambda repressor-like DNA-binding domains"/>
    <property type="match status" value="1"/>
</dbReference>
<dbReference type="PANTHER" id="PTHR30146">
    <property type="entry name" value="LACI-RELATED TRANSCRIPTIONAL REPRESSOR"/>
    <property type="match status" value="1"/>
</dbReference>
<keyword evidence="2 5" id="KW-0238">DNA-binding</keyword>
<dbReference type="Pfam" id="PF13377">
    <property type="entry name" value="Peripla_BP_3"/>
    <property type="match status" value="1"/>
</dbReference>
<dbReference type="InterPro" id="IPR000843">
    <property type="entry name" value="HTH_LacI"/>
</dbReference>
<keyword evidence="1" id="KW-0805">Transcription regulation</keyword>
<keyword evidence="3" id="KW-0804">Transcription</keyword>
<gene>
    <name evidence="5" type="ORF">ACFOEV_01260</name>
</gene>